<evidence type="ECO:0000313" key="2">
    <source>
        <dbReference type="Proteomes" id="UP001469553"/>
    </source>
</evidence>
<proteinExistence type="predicted"/>
<evidence type="ECO:0000313" key="1">
    <source>
        <dbReference type="EMBL" id="MEQ2287525.1"/>
    </source>
</evidence>
<comment type="caution">
    <text evidence="1">The sequence shown here is derived from an EMBL/GenBank/DDBJ whole genome shotgun (WGS) entry which is preliminary data.</text>
</comment>
<reference evidence="1 2" key="1">
    <citation type="submission" date="2021-06" db="EMBL/GenBank/DDBJ databases">
        <authorList>
            <person name="Palmer J.M."/>
        </authorList>
    </citation>
    <scope>NUCLEOTIDE SEQUENCE [LARGE SCALE GENOMIC DNA]</scope>
    <source>
        <strain evidence="1 2">AS_MEX2019</strain>
        <tissue evidence="1">Muscle</tissue>
    </source>
</reference>
<protein>
    <submittedName>
        <fullName evidence="1">Uncharacterized protein</fullName>
    </submittedName>
</protein>
<organism evidence="1 2">
    <name type="scientific">Ameca splendens</name>
    <dbReference type="NCBI Taxonomy" id="208324"/>
    <lineage>
        <taxon>Eukaryota</taxon>
        <taxon>Metazoa</taxon>
        <taxon>Chordata</taxon>
        <taxon>Craniata</taxon>
        <taxon>Vertebrata</taxon>
        <taxon>Euteleostomi</taxon>
        <taxon>Actinopterygii</taxon>
        <taxon>Neopterygii</taxon>
        <taxon>Teleostei</taxon>
        <taxon>Neoteleostei</taxon>
        <taxon>Acanthomorphata</taxon>
        <taxon>Ovalentaria</taxon>
        <taxon>Atherinomorphae</taxon>
        <taxon>Cyprinodontiformes</taxon>
        <taxon>Goodeidae</taxon>
        <taxon>Ameca</taxon>
    </lineage>
</organism>
<gene>
    <name evidence="1" type="ORF">AMECASPLE_013471</name>
</gene>
<name>A0ABV0Y1T3_9TELE</name>
<dbReference type="Proteomes" id="UP001469553">
    <property type="component" value="Unassembled WGS sequence"/>
</dbReference>
<keyword evidence="2" id="KW-1185">Reference proteome</keyword>
<accession>A0ABV0Y1T3</accession>
<dbReference type="EMBL" id="JAHRIP010019691">
    <property type="protein sequence ID" value="MEQ2287525.1"/>
    <property type="molecule type" value="Genomic_DNA"/>
</dbReference>
<sequence length="72" mass="8258">MNEVSDGIYCVGSGLWESREGGLRMKLITAVDAVDEHLCIDLEQTFLSSKTIHHRSYYSVIRIWMDSRLEPV</sequence>